<dbReference type="GO" id="GO:0016192">
    <property type="term" value="P:vesicle-mediated transport"/>
    <property type="evidence" value="ECO:0007669"/>
    <property type="project" value="InterPro"/>
</dbReference>
<dbReference type="SUPFAM" id="SSF54189">
    <property type="entry name" value="Ribosomal proteins S24e, L23 and L15e"/>
    <property type="match status" value="1"/>
</dbReference>
<dbReference type="Pfam" id="PF00995">
    <property type="entry name" value="Sec1"/>
    <property type="match status" value="2"/>
</dbReference>
<dbReference type="OrthoDB" id="2228at2759"/>
<dbReference type="GO" id="GO:1990904">
    <property type="term" value="C:ribonucleoprotein complex"/>
    <property type="evidence" value="ECO:0007669"/>
    <property type="project" value="UniProtKB-KW"/>
</dbReference>
<dbReference type="Gene3D" id="3.90.830.10">
    <property type="entry name" value="Syntaxin Binding Protein 1, Chain A, domain 2"/>
    <property type="match status" value="1"/>
</dbReference>
<reference evidence="5" key="1">
    <citation type="submission" date="2020-06" db="EMBL/GenBank/DDBJ databases">
        <title>Genomes of multiple members of Pneumocystis genus reveal paths to human pathogen Pneumocystis jirovecii.</title>
        <authorList>
            <person name="Cisse O.H."/>
            <person name="Ma L."/>
            <person name="Dekker J."/>
            <person name="Khil P."/>
            <person name="Jo J."/>
            <person name="Brenchley J."/>
            <person name="Blair R."/>
            <person name="Pahar B."/>
            <person name="Chabe M."/>
            <person name="Van Rompay K.A."/>
            <person name="Keesler R."/>
            <person name="Sukura A."/>
            <person name="Hirsch V."/>
            <person name="Kutty G."/>
            <person name="Liu Y."/>
            <person name="Peng L."/>
            <person name="Chen J."/>
            <person name="Song J."/>
            <person name="Weissenbacher-Lang C."/>
            <person name="Xu J."/>
            <person name="Upham N.S."/>
            <person name="Stajich J.E."/>
            <person name="Cuomo C.A."/>
            <person name="Cushion M.T."/>
            <person name="Kovacs J.A."/>
        </authorList>
    </citation>
    <scope>NUCLEOTIDE SEQUENCE</scope>
    <source>
        <strain evidence="5">2A</strain>
    </source>
</reference>
<dbReference type="SUPFAM" id="SSF56815">
    <property type="entry name" value="Sec1/munc18-like (SM) proteins"/>
    <property type="match status" value="1"/>
</dbReference>
<keyword evidence="6" id="KW-1185">Reference proteome</keyword>
<dbReference type="Gene3D" id="3.40.50.1910">
    <property type="match status" value="2"/>
</dbReference>
<organism evidence="5 6">
    <name type="scientific">Pneumocystis wakefieldiae</name>
    <dbReference type="NCBI Taxonomy" id="38082"/>
    <lineage>
        <taxon>Eukaryota</taxon>
        <taxon>Fungi</taxon>
        <taxon>Dikarya</taxon>
        <taxon>Ascomycota</taxon>
        <taxon>Taphrinomycotina</taxon>
        <taxon>Pneumocystomycetes</taxon>
        <taxon>Pneumocystaceae</taxon>
        <taxon>Pneumocystis</taxon>
    </lineage>
</organism>
<dbReference type="InterPro" id="IPR036045">
    <property type="entry name" value="Sec1-like_sf"/>
</dbReference>
<comment type="similarity">
    <text evidence="2">Belongs to the STXBP/unc-18/SEC1 family.</text>
</comment>
<dbReference type="GO" id="GO:0003735">
    <property type="term" value="F:structural constituent of ribosome"/>
    <property type="evidence" value="ECO:0007669"/>
    <property type="project" value="InterPro"/>
</dbReference>
<dbReference type="AlphaFoldDB" id="A0A899GDV5"/>
<dbReference type="InterPro" id="IPR043127">
    <property type="entry name" value="Sec-1-like_dom3a"/>
</dbReference>
<dbReference type="GO" id="GO:0005840">
    <property type="term" value="C:ribosome"/>
    <property type="evidence" value="ECO:0007669"/>
    <property type="project" value="UniProtKB-KW"/>
</dbReference>
<dbReference type="InterPro" id="IPR012678">
    <property type="entry name" value="Ribosomal_uL23/eL15/eS24_sf"/>
</dbReference>
<dbReference type="GO" id="GO:0006412">
    <property type="term" value="P:translation"/>
    <property type="evidence" value="ECO:0007669"/>
    <property type="project" value="InterPro"/>
</dbReference>
<evidence type="ECO:0000256" key="2">
    <source>
        <dbReference type="ARBA" id="ARBA00009884"/>
    </source>
</evidence>
<dbReference type="EMBL" id="CP054545">
    <property type="protein sequence ID" value="QSL66777.1"/>
    <property type="molecule type" value="Genomic_DNA"/>
</dbReference>
<accession>A0A899GDV5</accession>
<keyword evidence="4" id="KW-0687">Ribonucleoprotein</keyword>
<evidence type="ECO:0000313" key="6">
    <source>
        <dbReference type="Proteomes" id="UP000663699"/>
    </source>
</evidence>
<dbReference type="Pfam" id="PF00276">
    <property type="entry name" value="Ribosomal_L23"/>
    <property type="match status" value="1"/>
</dbReference>
<dbReference type="Gene3D" id="1.25.40.60">
    <property type="match status" value="1"/>
</dbReference>
<dbReference type="InterPro" id="IPR027482">
    <property type="entry name" value="Sec1-like_dom2"/>
</dbReference>
<dbReference type="Gene3D" id="3.40.50.2060">
    <property type="match status" value="1"/>
</dbReference>
<dbReference type="Proteomes" id="UP000663699">
    <property type="component" value="Chromosome 14"/>
</dbReference>
<dbReference type="InterPro" id="IPR001619">
    <property type="entry name" value="Sec1-like"/>
</dbReference>
<evidence type="ECO:0000256" key="4">
    <source>
        <dbReference type="ARBA" id="ARBA00023274"/>
    </source>
</evidence>
<dbReference type="InterPro" id="IPR043154">
    <property type="entry name" value="Sec-1-like_dom1"/>
</dbReference>
<gene>
    <name evidence="5" type="ORF">MERGE_001163</name>
</gene>
<evidence type="ECO:0000256" key="3">
    <source>
        <dbReference type="ARBA" id="ARBA00022980"/>
    </source>
</evidence>
<keyword evidence="3" id="KW-0689">Ribosomal protein</keyword>
<name>A0A899GDV5_9ASCO</name>
<evidence type="ECO:0000256" key="1">
    <source>
        <dbReference type="ARBA" id="ARBA00006700"/>
    </source>
</evidence>
<dbReference type="PANTHER" id="PTHR11679">
    <property type="entry name" value="VESICLE PROTEIN SORTING-ASSOCIATED"/>
    <property type="match status" value="1"/>
</dbReference>
<dbReference type="InterPro" id="IPR012677">
    <property type="entry name" value="Nucleotide-bd_a/b_plait_sf"/>
</dbReference>
<proteinExistence type="inferred from homology"/>
<comment type="similarity">
    <text evidence="1">Belongs to the universal ribosomal protein uL23 family.</text>
</comment>
<protein>
    <submittedName>
        <fullName evidence="5">Uncharacterized protein</fullName>
    </submittedName>
</protein>
<dbReference type="Gene3D" id="3.30.70.330">
    <property type="match status" value="1"/>
</dbReference>
<dbReference type="InterPro" id="IPR013025">
    <property type="entry name" value="Ribosomal_uL23-like"/>
</dbReference>
<sequence length="648" mass="75526">MSLIEIVREHFLASLRSIQPYIKWKIVIVDNESSEIINNVMNLNDFLEENANATLEAIYFVSPKYDTIKHILNDTSKEEKMYSAIHLFFISALSGKLARKLMESSKITPIKTTSEMYLDFFPLESKVVTFRNSFSFLTLYNPSCAELINVETRNLAKKLASVCITLGELPTIRYYSQPSTDPSSPHFCTRIAELLQEQLDNYRDSNNNFPPESSRPKSVLFIIDRTFDICAPIVHEFTYQAMANDLLPIKNGKQYKYQISNSDRVESKEAILAETDSIWAEIRHQHIRDAIDRLMGDFNKFYAENSDFSNKIQNCATGLTSEGKIPKTILEEMVPLLDDSSLSKTDKIRLIMLYIIYKNGLFQGDLDKLSKHSNLSPKDVSVLKNLEYLGVRVIKPLNDTKSRRKPILEAGNNSENSYELSRFTPLCKTLIEKYINGNLSYTLFPSTKNVHEKTQNIASIHGSLRTGKPTWAKKNDPVRESAQRILIFISIEKLIYFYEKAITPPFKLGKKLVYLPNIIFTLLRSPYLLPTQAAFKVPITVNKFDVRDYLFHIYQIEVIHVRSMICYRKRIRRKDYTRMLERTSPFKKVIVDMKEPFIYPKEPENLDPWNKRYTDGLRLWMQSRIFRRRRREPKIWKELRKDKNAEAK</sequence>
<evidence type="ECO:0000313" key="5">
    <source>
        <dbReference type="EMBL" id="QSL66777.1"/>
    </source>
</evidence>